<sequence>MAQAASLVGRAGADGHEAEALSMHALRLAEKEAHAAAVLARARRSPGGASAEARRQACGPAAEVITAAARVLDLAEGVRPDALVATDLAAAAEAARAAATTAGLSIEVHSGAPTPPEVAAVTTRANRLTTAIRDVVVTLS</sequence>
<protein>
    <recommendedName>
        <fullName evidence="3">Formiminotransferase-cyclodeaminase</fullName>
    </recommendedName>
</protein>
<organism evidence="1 2">
    <name type="scientific">Amycolatopsis nalaikhensis</name>
    <dbReference type="NCBI Taxonomy" id="715472"/>
    <lineage>
        <taxon>Bacteria</taxon>
        <taxon>Bacillati</taxon>
        <taxon>Actinomycetota</taxon>
        <taxon>Actinomycetes</taxon>
        <taxon>Pseudonocardiales</taxon>
        <taxon>Pseudonocardiaceae</taxon>
        <taxon>Amycolatopsis</taxon>
    </lineage>
</organism>
<accession>A0ABY8Y174</accession>
<keyword evidence="2" id="KW-1185">Reference proteome</keyword>
<dbReference type="InterPro" id="IPR036178">
    <property type="entry name" value="Formintransfe-cycloase-like_sf"/>
</dbReference>
<evidence type="ECO:0000313" key="1">
    <source>
        <dbReference type="EMBL" id="WIV61656.1"/>
    </source>
</evidence>
<dbReference type="Proteomes" id="UP001227101">
    <property type="component" value="Chromosome"/>
</dbReference>
<dbReference type="RefSeq" id="WP_285459268.1">
    <property type="nucleotide sequence ID" value="NZ_CP127173.1"/>
</dbReference>
<reference evidence="1 2" key="1">
    <citation type="submission" date="2023-06" db="EMBL/GenBank/DDBJ databases">
        <authorList>
            <person name="Oyuntsetseg B."/>
            <person name="Kim S.B."/>
        </authorList>
    </citation>
    <scope>NUCLEOTIDE SEQUENCE [LARGE SCALE GENOMIC DNA]</scope>
    <source>
        <strain evidence="1 2">2-2</strain>
    </source>
</reference>
<evidence type="ECO:0008006" key="3">
    <source>
        <dbReference type="Google" id="ProtNLM"/>
    </source>
</evidence>
<evidence type="ECO:0000313" key="2">
    <source>
        <dbReference type="Proteomes" id="UP001227101"/>
    </source>
</evidence>
<proteinExistence type="predicted"/>
<gene>
    <name evidence="1" type="ORF">QP939_25145</name>
</gene>
<dbReference type="EMBL" id="CP127173">
    <property type="protein sequence ID" value="WIV61656.1"/>
    <property type="molecule type" value="Genomic_DNA"/>
</dbReference>
<name>A0ABY8Y174_9PSEU</name>
<dbReference type="Gene3D" id="1.20.120.680">
    <property type="entry name" value="Formiminotetrahydrofolate cyclodeaminase monomer, up-and-down helical bundle"/>
    <property type="match status" value="1"/>
</dbReference>